<evidence type="ECO:0000256" key="5">
    <source>
        <dbReference type="ARBA" id="ARBA00023204"/>
    </source>
</evidence>
<keyword evidence="2 7" id="KW-0255">Endonuclease</keyword>
<keyword evidence="3" id="KW-0227">DNA damage</keyword>
<dbReference type="CDD" id="cd00221">
    <property type="entry name" value="Vsr"/>
    <property type="match status" value="1"/>
</dbReference>
<dbReference type="GO" id="GO:0006298">
    <property type="term" value="P:mismatch repair"/>
    <property type="evidence" value="ECO:0007669"/>
    <property type="project" value="InterPro"/>
</dbReference>
<evidence type="ECO:0000256" key="2">
    <source>
        <dbReference type="ARBA" id="ARBA00022759"/>
    </source>
</evidence>
<keyword evidence="8" id="KW-1185">Reference proteome</keyword>
<evidence type="ECO:0000256" key="1">
    <source>
        <dbReference type="ARBA" id="ARBA00022722"/>
    </source>
</evidence>
<dbReference type="Proteomes" id="UP000291562">
    <property type="component" value="Chromosome"/>
</dbReference>
<dbReference type="Pfam" id="PF03852">
    <property type="entry name" value="Vsr"/>
    <property type="match status" value="1"/>
</dbReference>
<evidence type="ECO:0000256" key="3">
    <source>
        <dbReference type="ARBA" id="ARBA00022763"/>
    </source>
</evidence>
<dbReference type="InterPro" id="IPR004603">
    <property type="entry name" value="DNA_mismatch_endonuc_vsr"/>
</dbReference>
<keyword evidence="1" id="KW-0540">Nuclease</keyword>
<evidence type="ECO:0000256" key="6">
    <source>
        <dbReference type="ARBA" id="ARBA00029466"/>
    </source>
</evidence>
<accession>A0A411HQ86</accession>
<evidence type="ECO:0000256" key="4">
    <source>
        <dbReference type="ARBA" id="ARBA00022801"/>
    </source>
</evidence>
<proteinExistence type="inferred from homology"/>
<dbReference type="InterPro" id="IPR011335">
    <property type="entry name" value="Restrct_endonuc-II-like"/>
</dbReference>
<dbReference type="OrthoDB" id="9801520at2"/>
<dbReference type="SUPFAM" id="SSF52980">
    <property type="entry name" value="Restriction endonuclease-like"/>
    <property type="match status" value="1"/>
</dbReference>
<dbReference type="NCBIfam" id="TIGR00632">
    <property type="entry name" value="vsr"/>
    <property type="match status" value="1"/>
</dbReference>
<protein>
    <submittedName>
        <fullName evidence="7">DNA mismatch endonuclease Vsr</fullName>
    </submittedName>
</protein>
<dbReference type="KEGG" id="xbc:ELE36_10450"/>
<gene>
    <name evidence="7" type="primary">vsr</name>
    <name evidence="7" type="ORF">ELE36_10450</name>
</gene>
<comment type="similarity">
    <text evidence="6">Belongs to the Vsr family.</text>
</comment>
<dbReference type="EMBL" id="CP035704">
    <property type="protein sequence ID" value="QBB72655.1"/>
    <property type="molecule type" value="Genomic_DNA"/>
</dbReference>
<dbReference type="Gene3D" id="3.40.960.10">
    <property type="entry name" value="VSR Endonuclease"/>
    <property type="match status" value="1"/>
</dbReference>
<dbReference type="GO" id="GO:0016787">
    <property type="term" value="F:hydrolase activity"/>
    <property type="evidence" value="ECO:0007669"/>
    <property type="project" value="UniProtKB-KW"/>
</dbReference>
<dbReference type="AlphaFoldDB" id="A0A411HQ86"/>
<organism evidence="7 8">
    <name type="scientific">Pseudolysobacter antarcticus</name>
    <dbReference type="NCBI Taxonomy" id="2511995"/>
    <lineage>
        <taxon>Bacteria</taxon>
        <taxon>Pseudomonadati</taxon>
        <taxon>Pseudomonadota</taxon>
        <taxon>Gammaproteobacteria</taxon>
        <taxon>Lysobacterales</taxon>
        <taxon>Rhodanobacteraceae</taxon>
        <taxon>Pseudolysobacter</taxon>
    </lineage>
</organism>
<dbReference type="GO" id="GO:0004519">
    <property type="term" value="F:endonuclease activity"/>
    <property type="evidence" value="ECO:0007669"/>
    <property type="project" value="UniProtKB-KW"/>
</dbReference>
<evidence type="ECO:0000313" key="7">
    <source>
        <dbReference type="EMBL" id="QBB72655.1"/>
    </source>
</evidence>
<keyword evidence="5" id="KW-0234">DNA repair</keyword>
<sequence length="105" mass="12171">MHAAGLRFRLAAKTLPGKPDIVLSKHRAIVLVHGCFWHRHEGCKYTTMPATNTAFWMAKFEANINRDRRVRKLLEDAGWRVFLIWECEIAVAELKRLRDRIVSGT</sequence>
<reference evidence="7 8" key="1">
    <citation type="submission" date="2019-01" db="EMBL/GenBank/DDBJ databases">
        <title>Pseudolysobacter antarctica gen. nov., sp. nov., isolated from Fildes Peninsula, Antarctica.</title>
        <authorList>
            <person name="Wei Z."/>
            <person name="Peng F."/>
        </authorList>
    </citation>
    <scope>NUCLEOTIDE SEQUENCE [LARGE SCALE GENOMIC DNA]</scope>
    <source>
        <strain evidence="7 8">AQ6-296</strain>
    </source>
</reference>
<evidence type="ECO:0000313" key="8">
    <source>
        <dbReference type="Proteomes" id="UP000291562"/>
    </source>
</evidence>
<keyword evidence="4" id="KW-0378">Hydrolase</keyword>
<name>A0A411HQ86_9GAMM</name>